<dbReference type="SUPFAM" id="SSF57850">
    <property type="entry name" value="RING/U-box"/>
    <property type="match status" value="1"/>
</dbReference>
<keyword evidence="9" id="KW-1185">Reference proteome</keyword>
<comment type="catalytic activity">
    <reaction evidence="1">
        <text>S-ubiquitinyl-[E2 ubiquitin-conjugating enzyme]-L-cysteine + [acceptor protein]-L-lysine = [E2 ubiquitin-conjugating enzyme]-L-cysteine + N(6)-ubiquitinyl-[acceptor protein]-L-lysine.</text>
        <dbReference type="EC" id="2.3.2.27"/>
    </reaction>
</comment>
<dbReference type="InterPro" id="IPR001841">
    <property type="entry name" value="Znf_RING"/>
</dbReference>
<dbReference type="Proteomes" id="UP001054252">
    <property type="component" value="Unassembled WGS sequence"/>
</dbReference>
<evidence type="ECO:0000256" key="4">
    <source>
        <dbReference type="ARBA" id="ARBA00022771"/>
    </source>
</evidence>
<dbReference type="EC" id="2.3.2.27" evidence="2"/>
<accession>A0AAV5HQ80</accession>
<comment type="caution">
    <text evidence="8">The sequence shown here is derived from an EMBL/GenBank/DDBJ whole genome shotgun (WGS) entry which is preliminary data.</text>
</comment>
<reference evidence="8 9" key="1">
    <citation type="journal article" date="2021" name="Commun. Biol.">
        <title>The genome of Shorea leprosula (Dipterocarpaceae) highlights the ecological relevance of drought in aseasonal tropical rainforests.</title>
        <authorList>
            <person name="Ng K.K.S."/>
            <person name="Kobayashi M.J."/>
            <person name="Fawcett J.A."/>
            <person name="Hatakeyama M."/>
            <person name="Paape T."/>
            <person name="Ng C.H."/>
            <person name="Ang C.C."/>
            <person name="Tnah L.H."/>
            <person name="Lee C.T."/>
            <person name="Nishiyama T."/>
            <person name="Sese J."/>
            <person name="O'Brien M.J."/>
            <person name="Copetti D."/>
            <person name="Mohd Noor M.I."/>
            <person name="Ong R.C."/>
            <person name="Putra M."/>
            <person name="Sireger I.Z."/>
            <person name="Indrioko S."/>
            <person name="Kosugi Y."/>
            <person name="Izuno A."/>
            <person name="Isagi Y."/>
            <person name="Lee S.L."/>
            <person name="Shimizu K.K."/>
        </authorList>
    </citation>
    <scope>NUCLEOTIDE SEQUENCE [LARGE SCALE GENOMIC DNA]</scope>
    <source>
        <strain evidence="8">214</strain>
    </source>
</reference>
<evidence type="ECO:0000256" key="3">
    <source>
        <dbReference type="ARBA" id="ARBA00022723"/>
    </source>
</evidence>
<dbReference type="AlphaFoldDB" id="A0AAV5HQ80"/>
<proteinExistence type="predicted"/>
<dbReference type="InterPro" id="IPR013083">
    <property type="entry name" value="Znf_RING/FYVE/PHD"/>
</dbReference>
<dbReference type="GO" id="GO:0061630">
    <property type="term" value="F:ubiquitin protein ligase activity"/>
    <property type="evidence" value="ECO:0007669"/>
    <property type="project" value="UniProtKB-EC"/>
</dbReference>
<evidence type="ECO:0000256" key="2">
    <source>
        <dbReference type="ARBA" id="ARBA00012483"/>
    </source>
</evidence>
<dbReference type="PROSITE" id="PS50089">
    <property type="entry name" value="ZF_RING_2"/>
    <property type="match status" value="1"/>
</dbReference>
<keyword evidence="5" id="KW-0862">Zinc</keyword>
<protein>
    <recommendedName>
        <fullName evidence="2">RING-type E3 ubiquitin transferase</fullName>
        <ecNumber evidence="2">2.3.2.27</ecNumber>
    </recommendedName>
</protein>
<feature type="domain" description="RING-type" evidence="7">
    <location>
        <begin position="182"/>
        <end position="223"/>
    </location>
</feature>
<keyword evidence="4 6" id="KW-0863">Zinc-finger</keyword>
<keyword evidence="3" id="KW-0479">Metal-binding</keyword>
<dbReference type="GO" id="GO:0008270">
    <property type="term" value="F:zinc ion binding"/>
    <property type="evidence" value="ECO:0007669"/>
    <property type="project" value="UniProtKB-KW"/>
</dbReference>
<dbReference type="PANTHER" id="PTHR15710">
    <property type="entry name" value="E3 UBIQUITIN-PROTEIN LIGASE PRAJA"/>
    <property type="match status" value="1"/>
</dbReference>
<dbReference type="GO" id="GO:0016567">
    <property type="term" value="P:protein ubiquitination"/>
    <property type="evidence" value="ECO:0007669"/>
    <property type="project" value="TreeGrafter"/>
</dbReference>
<evidence type="ECO:0000259" key="7">
    <source>
        <dbReference type="PROSITE" id="PS50089"/>
    </source>
</evidence>
<name>A0AAV5HQ80_9ROSI</name>
<organism evidence="8 9">
    <name type="scientific">Rubroshorea leprosula</name>
    <dbReference type="NCBI Taxonomy" id="152421"/>
    <lineage>
        <taxon>Eukaryota</taxon>
        <taxon>Viridiplantae</taxon>
        <taxon>Streptophyta</taxon>
        <taxon>Embryophyta</taxon>
        <taxon>Tracheophyta</taxon>
        <taxon>Spermatophyta</taxon>
        <taxon>Magnoliopsida</taxon>
        <taxon>eudicotyledons</taxon>
        <taxon>Gunneridae</taxon>
        <taxon>Pentapetalae</taxon>
        <taxon>rosids</taxon>
        <taxon>malvids</taxon>
        <taxon>Malvales</taxon>
        <taxon>Dipterocarpaceae</taxon>
        <taxon>Rubroshorea</taxon>
    </lineage>
</organism>
<dbReference type="SMART" id="SM00184">
    <property type="entry name" value="RING"/>
    <property type="match status" value="1"/>
</dbReference>
<dbReference type="Pfam" id="PF13639">
    <property type="entry name" value="zf-RING_2"/>
    <property type="match status" value="1"/>
</dbReference>
<sequence length="228" mass="26533">MASNYRFTMRQDLNDHHLQLHFSSAAFRLFHLDLSFLFVAPMDWNIAVHSLHKSLPCSCTLIFSDYFGPKIVHDLFSDMGSSEEFIQTVTPDVLCFARELYLDPMNVERKVLKIVIQVLVEMPPDDSIEEVDMVKFRPASESSIESLERLKLCQIVGNRMDHALPIKKRRRGNDVPGFTKECIICLEDFWSDEEVVRMPCKHFFHGDCIVRWLRKSHLCPLCRYPLPG</sequence>
<evidence type="ECO:0000313" key="8">
    <source>
        <dbReference type="EMBL" id="GKU87636.1"/>
    </source>
</evidence>
<dbReference type="PANTHER" id="PTHR15710:SF196">
    <property type="entry name" value="F6A14.12 PROTEIN-RELATED"/>
    <property type="match status" value="1"/>
</dbReference>
<evidence type="ECO:0000256" key="6">
    <source>
        <dbReference type="PROSITE-ProRule" id="PRU00175"/>
    </source>
</evidence>
<evidence type="ECO:0000256" key="5">
    <source>
        <dbReference type="ARBA" id="ARBA00022833"/>
    </source>
</evidence>
<dbReference type="Gene3D" id="3.30.40.10">
    <property type="entry name" value="Zinc/RING finger domain, C3HC4 (zinc finger)"/>
    <property type="match status" value="1"/>
</dbReference>
<gene>
    <name evidence="8" type="ORF">SLEP1_g2001</name>
</gene>
<dbReference type="EMBL" id="BPVZ01000002">
    <property type="protein sequence ID" value="GKU87636.1"/>
    <property type="molecule type" value="Genomic_DNA"/>
</dbReference>
<dbReference type="GO" id="GO:0005737">
    <property type="term" value="C:cytoplasm"/>
    <property type="evidence" value="ECO:0007669"/>
    <property type="project" value="TreeGrafter"/>
</dbReference>
<evidence type="ECO:0000256" key="1">
    <source>
        <dbReference type="ARBA" id="ARBA00000900"/>
    </source>
</evidence>
<evidence type="ECO:0000313" key="9">
    <source>
        <dbReference type="Proteomes" id="UP001054252"/>
    </source>
</evidence>